<evidence type="ECO:0000313" key="1">
    <source>
        <dbReference type="EMBL" id="ASV72822.1"/>
    </source>
</evidence>
<keyword evidence="2" id="KW-1185">Reference proteome</keyword>
<dbReference type="AlphaFoldDB" id="A0A286RA45"/>
<organism evidence="1 2">
    <name type="scientific">Thermogutta terrifontis</name>
    <dbReference type="NCBI Taxonomy" id="1331910"/>
    <lineage>
        <taxon>Bacteria</taxon>
        <taxon>Pseudomonadati</taxon>
        <taxon>Planctomycetota</taxon>
        <taxon>Planctomycetia</taxon>
        <taxon>Pirellulales</taxon>
        <taxon>Thermoguttaceae</taxon>
        <taxon>Thermogutta</taxon>
    </lineage>
</organism>
<proteinExistence type="predicted"/>
<accession>A0A286RA45</accession>
<sequence>MTSRGARNEYLTIEKHFTHQTYFSEKPGGQPNRLAGRDLVAVKDPIKKH</sequence>
<dbReference type="EMBL" id="CP018477">
    <property type="protein sequence ID" value="ASV72822.1"/>
    <property type="molecule type" value="Genomic_DNA"/>
</dbReference>
<name>A0A286RA45_9BACT</name>
<reference evidence="1 2" key="1">
    <citation type="journal article" name="Front. Microbiol.">
        <title>Sugar Metabolism of the First Thermophilic Planctomycete Thermogutta terrifontis: Comparative Genomic and Transcriptomic Approaches.</title>
        <authorList>
            <person name="Elcheninov A.G."/>
            <person name="Menzel P."/>
            <person name="Gudbergsdottir S.R."/>
            <person name="Slesarev A.I."/>
            <person name="Kadnikov V.V."/>
            <person name="Krogh A."/>
            <person name="Bonch-Osmolovskaya E.A."/>
            <person name="Peng X."/>
            <person name="Kublanov I.V."/>
        </authorList>
    </citation>
    <scope>NUCLEOTIDE SEQUENCE [LARGE SCALE GENOMIC DNA]</scope>
    <source>
        <strain evidence="1 2">R1</strain>
    </source>
</reference>
<gene>
    <name evidence="1" type="ORF">THTE_0220</name>
</gene>
<dbReference type="Proteomes" id="UP000215086">
    <property type="component" value="Chromosome"/>
</dbReference>
<protein>
    <submittedName>
        <fullName evidence="1">Uncharacterized protein</fullName>
    </submittedName>
</protein>
<evidence type="ECO:0000313" key="2">
    <source>
        <dbReference type="Proteomes" id="UP000215086"/>
    </source>
</evidence>
<dbReference type="KEGG" id="ttf:THTE_0220"/>